<evidence type="ECO:0000313" key="1">
    <source>
        <dbReference type="EMBL" id="ALV05754.1"/>
    </source>
</evidence>
<keyword evidence="2" id="KW-1185">Reference proteome</keyword>
<dbReference type="EMBL" id="CP013729">
    <property type="protein sequence ID" value="ALV05754.1"/>
    <property type="molecule type" value="Genomic_DNA"/>
</dbReference>
<name>A0A0U3MN54_9BURK</name>
<dbReference type="OrthoDB" id="9811176at2"/>
<dbReference type="NCBIfam" id="NF033429">
    <property type="entry name" value="ImuA_translesion"/>
    <property type="match status" value="1"/>
</dbReference>
<dbReference type="SUPFAM" id="SSF52540">
    <property type="entry name" value="P-loop containing nucleoside triphosphate hydrolases"/>
    <property type="match status" value="1"/>
</dbReference>
<dbReference type="AlphaFoldDB" id="A0A0U3MN54"/>
<dbReference type="InterPro" id="IPR047610">
    <property type="entry name" value="ImuA_translesion"/>
</dbReference>
<evidence type="ECO:0000313" key="2">
    <source>
        <dbReference type="Proteomes" id="UP000060699"/>
    </source>
</evidence>
<sequence length="302" mass="32065">MSPQLADGGALPSPAGLLSPSQNAAGSAPAPLPPHVAEALWRGDSLGRSCNTRWSSGFPALDAELPDGGWPSRQITEILQPQFSLAEWRLVGPSLREVVADGAAVALVGPPKRPHLPGLMHLGLNDRQLVWISARAPSERLWCAEQLIKSNAAGAIMAWLPQAAPEQLRRLQVLAQSFDGPVFLFRPLQARHDPSPAPLRVTVELDVDWQLRVTLIKRKGPAHEQPVVLPSIPGGLELVLTPRVMRPSDWRSAPDRVVAPGVSTAVASTAALSAPGVVPLAASALKEVHHAVGRPDSSALSY</sequence>
<organism evidence="1 2">
    <name type="scientific">Roseateles depolymerans</name>
    <dbReference type="NCBI Taxonomy" id="76731"/>
    <lineage>
        <taxon>Bacteria</taxon>
        <taxon>Pseudomonadati</taxon>
        <taxon>Pseudomonadota</taxon>
        <taxon>Betaproteobacteria</taxon>
        <taxon>Burkholderiales</taxon>
        <taxon>Sphaerotilaceae</taxon>
        <taxon>Roseateles</taxon>
    </lineage>
</organism>
<gene>
    <name evidence="1" type="ORF">RD2015_1263</name>
</gene>
<protein>
    <submittedName>
        <fullName evidence="1">RecA/RadA recombinase</fullName>
    </submittedName>
</protein>
<reference evidence="1 2" key="1">
    <citation type="submission" date="2015-12" db="EMBL/GenBank/DDBJ databases">
        <title>Complete genome of Roseateles depolymerans KCTC 42856.</title>
        <authorList>
            <person name="Kim K.M."/>
        </authorList>
    </citation>
    <scope>NUCLEOTIDE SEQUENCE [LARGE SCALE GENOMIC DNA]</scope>
    <source>
        <strain evidence="1 2">KCTC 42856</strain>
    </source>
</reference>
<dbReference type="RefSeq" id="WP_116001860.1">
    <property type="nucleotide sequence ID" value="NZ_CP013729.1"/>
</dbReference>
<proteinExistence type="predicted"/>
<dbReference type="PATRIC" id="fig|76731.3.peg.1288"/>
<accession>A0A0U3MN54</accession>
<dbReference type="KEGG" id="rdp:RD2015_1263"/>
<dbReference type="STRING" id="76731.RD2015_1263"/>
<dbReference type="Proteomes" id="UP000060699">
    <property type="component" value="Chromosome"/>
</dbReference>
<dbReference type="InterPro" id="IPR027417">
    <property type="entry name" value="P-loop_NTPase"/>
</dbReference>
<dbReference type="Gene3D" id="3.40.50.300">
    <property type="entry name" value="P-loop containing nucleotide triphosphate hydrolases"/>
    <property type="match status" value="1"/>
</dbReference>